<keyword evidence="1" id="KW-0812">Transmembrane</keyword>
<keyword evidence="1" id="KW-1133">Transmembrane helix</keyword>
<keyword evidence="3" id="KW-1185">Reference proteome</keyword>
<feature type="transmembrane region" description="Helical" evidence="1">
    <location>
        <begin position="159"/>
        <end position="182"/>
    </location>
</feature>
<dbReference type="RefSeq" id="WP_062075811.1">
    <property type="nucleotide sequence ID" value="NZ_BBRC01000013.1"/>
</dbReference>
<sequence length="189" mass="19813">MTVTDMSSPAASATGLPRGVRLAIALTLGLVAPILTALVILGGVTAATVSGATVIRGANGGSVLEWAAPLSVWQWEIAGVIEFALIAAAAIAWWSALTVWRGQFVPDYRALSARRFAAGAGSTMVAATVLALVVHIRNWSAWHTLIAQHPEWHESAQSWQIPVGGAVALLIVAEVVAGYGFLRRRTRGL</sequence>
<accession>A0A7Z0CKE1</accession>
<feature type="transmembrane region" description="Helical" evidence="1">
    <location>
        <begin position="75"/>
        <end position="96"/>
    </location>
</feature>
<keyword evidence="1" id="KW-0472">Membrane</keyword>
<dbReference type="EMBL" id="JACBZO010000001">
    <property type="protein sequence ID" value="NYI41803.1"/>
    <property type="molecule type" value="Genomic_DNA"/>
</dbReference>
<protein>
    <submittedName>
        <fullName evidence="2">Uncharacterized protein</fullName>
    </submittedName>
</protein>
<organism evidence="2 3">
    <name type="scientific">Demequina lutea</name>
    <dbReference type="NCBI Taxonomy" id="431489"/>
    <lineage>
        <taxon>Bacteria</taxon>
        <taxon>Bacillati</taxon>
        <taxon>Actinomycetota</taxon>
        <taxon>Actinomycetes</taxon>
        <taxon>Micrococcales</taxon>
        <taxon>Demequinaceae</taxon>
        <taxon>Demequina</taxon>
    </lineage>
</organism>
<comment type="caution">
    <text evidence="2">The sequence shown here is derived from an EMBL/GenBank/DDBJ whole genome shotgun (WGS) entry which is preliminary data.</text>
</comment>
<evidence type="ECO:0000313" key="2">
    <source>
        <dbReference type="EMBL" id="NYI41803.1"/>
    </source>
</evidence>
<proteinExistence type="predicted"/>
<name>A0A7Z0CKE1_9MICO</name>
<reference evidence="2 3" key="1">
    <citation type="submission" date="2020-07" db="EMBL/GenBank/DDBJ databases">
        <title>Sequencing the genomes of 1000 actinobacteria strains.</title>
        <authorList>
            <person name="Klenk H.-P."/>
        </authorList>
    </citation>
    <scope>NUCLEOTIDE SEQUENCE [LARGE SCALE GENOMIC DNA]</scope>
    <source>
        <strain evidence="2 3">DSM 19970</strain>
    </source>
</reference>
<feature type="transmembrane region" description="Helical" evidence="1">
    <location>
        <begin position="116"/>
        <end position="139"/>
    </location>
</feature>
<evidence type="ECO:0000313" key="3">
    <source>
        <dbReference type="Proteomes" id="UP000547973"/>
    </source>
</evidence>
<dbReference type="AlphaFoldDB" id="A0A7Z0CKE1"/>
<evidence type="ECO:0000256" key="1">
    <source>
        <dbReference type="SAM" id="Phobius"/>
    </source>
</evidence>
<dbReference type="Proteomes" id="UP000547973">
    <property type="component" value="Unassembled WGS sequence"/>
</dbReference>
<gene>
    <name evidence="2" type="ORF">BKA03_001922</name>
</gene>